<keyword evidence="2" id="KW-0808">Transferase</keyword>
<dbReference type="RefSeq" id="WP_128501692.1">
    <property type="nucleotide sequence ID" value="NZ_CP035107.1"/>
</dbReference>
<sequence length="103" mass="11863">MKPEFEPLALIKNDDAHRFELHIEGAQAFIDFEENPTQIALVHTEVEPALEGKGAATAVIEKTLQYIEASQKTLLPYCPLVFAYIKKHPEWLRIVDEHFKSRF</sequence>
<dbReference type="EMBL" id="CP035107">
    <property type="protein sequence ID" value="QAR31255.1"/>
    <property type="molecule type" value="Genomic_DNA"/>
</dbReference>
<dbReference type="InterPro" id="IPR031165">
    <property type="entry name" value="GNAT_YJDJ"/>
</dbReference>
<dbReference type="AlphaFoldDB" id="A0A410JT84"/>
<name>A0A410JT84_ORNRH</name>
<dbReference type="Proteomes" id="UP000287701">
    <property type="component" value="Chromosome"/>
</dbReference>
<proteinExistence type="predicted"/>
<accession>A0A410JT84</accession>
<evidence type="ECO:0000313" key="2">
    <source>
        <dbReference type="EMBL" id="QAR31255.1"/>
    </source>
</evidence>
<dbReference type="PROSITE" id="PS51729">
    <property type="entry name" value="GNAT_YJDJ"/>
    <property type="match status" value="1"/>
</dbReference>
<evidence type="ECO:0000259" key="1">
    <source>
        <dbReference type="PROSITE" id="PS51729"/>
    </source>
</evidence>
<protein>
    <submittedName>
        <fullName evidence="2">N-acetyltransferase</fullName>
    </submittedName>
</protein>
<dbReference type="SUPFAM" id="SSF55729">
    <property type="entry name" value="Acyl-CoA N-acyltransferases (Nat)"/>
    <property type="match status" value="1"/>
</dbReference>
<reference evidence="2 3" key="1">
    <citation type="submission" date="2019-01" db="EMBL/GenBank/DDBJ databases">
        <title>Whole Genome of Ornithobacterium rhinotracheale FARPER-174b.</title>
        <authorList>
            <person name="Tataje-Lavanda L.A."/>
            <person name="Montalvan A."/>
            <person name="Montesinos R."/>
            <person name="Zimic M."/>
            <person name="Fernandez-Sanchez M."/>
            <person name="Fernandez-Diaz M."/>
        </authorList>
    </citation>
    <scope>NUCLEOTIDE SEQUENCE [LARGE SCALE GENOMIC DNA]</scope>
    <source>
        <strain evidence="2 3">FARPER-174b</strain>
    </source>
</reference>
<dbReference type="InterPro" id="IPR016181">
    <property type="entry name" value="Acyl_CoA_acyltransferase"/>
</dbReference>
<dbReference type="PANTHER" id="PTHR31435">
    <property type="entry name" value="PROTEIN NATD1"/>
    <property type="match status" value="1"/>
</dbReference>
<organism evidence="2 3">
    <name type="scientific">Ornithobacterium rhinotracheale</name>
    <dbReference type="NCBI Taxonomy" id="28251"/>
    <lineage>
        <taxon>Bacteria</taxon>
        <taxon>Pseudomonadati</taxon>
        <taxon>Bacteroidota</taxon>
        <taxon>Flavobacteriia</taxon>
        <taxon>Flavobacteriales</taxon>
        <taxon>Weeksellaceae</taxon>
        <taxon>Ornithobacterium</taxon>
    </lineage>
</organism>
<dbReference type="GO" id="GO:0016740">
    <property type="term" value="F:transferase activity"/>
    <property type="evidence" value="ECO:0007669"/>
    <property type="project" value="UniProtKB-KW"/>
</dbReference>
<dbReference type="InterPro" id="IPR045057">
    <property type="entry name" value="Gcn5-rel_NAT"/>
</dbReference>
<feature type="domain" description="N-acetyltransferase" evidence="1">
    <location>
        <begin position="11"/>
        <end position="96"/>
    </location>
</feature>
<dbReference type="OrthoDB" id="1120671at2"/>
<dbReference type="Pfam" id="PF14542">
    <property type="entry name" value="Acetyltransf_CG"/>
    <property type="match status" value="1"/>
</dbReference>
<evidence type="ECO:0000313" key="3">
    <source>
        <dbReference type="Proteomes" id="UP000287701"/>
    </source>
</evidence>
<dbReference type="Gene3D" id="3.40.630.30">
    <property type="match status" value="1"/>
</dbReference>
<dbReference type="PANTHER" id="PTHR31435:SF10">
    <property type="entry name" value="BSR4717 PROTEIN"/>
    <property type="match status" value="1"/>
</dbReference>
<gene>
    <name evidence="2" type="ORF">EQP59_07850</name>
</gene>